<evidence type="ECO:0000313" key="1">
    <source>
        <dbReference type="EMBL" id="KAL2322199.1"/>
    </source>
</evidence>
<dbReference type="Proteomes" id="UP001603857">
    <property type="component" value="Unassembled WGS sequence"/>
</dbReference>
<name>A0ABD1LFA5_9FABA</name>
<evidence type="ECO:0000313" key="2">
    <source>
        <dbReference type="Proteomes" id="UP001603857"/>
    </source>
</evidence>
<organism evidence="1 2">
    <name type="scientific">Flemingia macrophylla</name>
    <dbReference type="NCBI Taxonomy" id="520843"/>
    <lineage>
        <taxon>Eukaryota</taxon>
        <taxon>Viridiplantae</taxon>
        <taxon>Streptophyta</taxon>
        <taxon>Embryophyta</taxon>
        <taxon>Tracheophyta</taxon>
        <taxon>Spermatophyta</taxon>
        <taxon>Magnoliopsida</taxon>
        <taxon>eudicotyledons</taxon>
        <taxon>Gunneridae</taxon>
        <taxon>Pentapetalae</taxon>
        <taxon>rosids</taxon>
        <taxon>fabids</taxon>
        <taxon>Fabales</taxon>
        <taxon>Fabaceae</taxon>
        <taxon>Papilionoideae</taxon>
        <taxon>50 kb inversion clade</taxon>
        <taxon>NPAAA clade</taxon>
        <taxon>indigoferoid/millettioid clade</taxon>
        <taxon>Phaseoleae</taxon>
        <taxon>Flemingia</taxon>
    </lineage>
</organism>
<sequence length="136" mass="15917">MRDNFLVEIQRLPPWEVYDYQLPQLERALPNFPFSSQITFKLSHSLSLKLSDALSVASLFCRKKRFRAISNYRLTTAVSSQVRNQHEGYTRNQLKIQQTSTIPRITGKRQITGNRWPSFNKECHIPFNYEANNVIA</sequence>
<comment type="caution">
    <text evidence="1">The sequence shown here is derived from an EMBL/GenBank/DDBJ whole genome shotgun (WGS) entry which is preliminary data.</text>
</comment>
<dbReference type="AlphaFoldDB" id="A0ABD1LFA5"/>
<keyword evidence="2" id="KW-1185">Reference proteome</keyword>
<proteinExistence type="predicted"/>
<accession>A0ABD1LFA5</accession>
<gene>
    <name evidence="1" type="ORF">Fmac_026578</name>
</gene>
<protein>
    <submittedName>
        <fullName evidence="1">Uncharacterized protein</fullName>
    </submittedName>
</protein>
<reference evidence="1 2" key="1">
    <citation type="submission" date="2024-08" db="EMBL/GenBank/DDBJ databases">
        <title>Insights into the chromosomal genome structure of Flemingia macrophylla.</title>
        <authorList>
            <person name="Ding Y."/>
            <person name="Zhao Y."/>
            <person name="Bi W."/>
            <person name="Wu M."/>
            <person name="Zhao G."/>
            <person name="Gong Y."/>
            <person name="Li W."/>
            <person name="Zhang P."/>
        </authorList>
    </citation>
    <scope>NUCLEOTIDE SEQUENCE [LARGE SCALE GENOMIC DNA]</scope>
    <source>
        <strain evidence="1">DYQJB</strain>
        <tissue evidence="1">Leaf</tissue>
    </source>
</reference>
<dbReference type="EMBL" id="JBGMDY010000009">
    <property type="protein sequence ID" value="KAL2322199.1"/>
    <property type="molecule type" value="Genomic_DNA"/>
</dbReference>